<reference evidence="5" key="1">
    <citation type="journal article" date="2019" name="Int. J. Syst. Evol. Microbiol.">
        <title>The Global Catalogue of Microorganisms (GCM) 10K type strain sequencing project: providing services to taxonomists for standard genome sequencing and annotation.</title>
        <authorList>
            <consortium name="The Broad Institute Genomics Platform"/>
            <consortium name="The Broad Institute Genome Sequencing Center for Infectious Disease"/>
            <person name="Wu L."/>
            <person name="Ma J."/>
        </authorList>
    </citation>
    <scope>NUCLEOTIDE SEQUENCE [LARGE SCALE GENOMIC DNA]</scope>
    <source>
        <strain evidence="5">JCM 5062</strain>
    </source>
</reference>
<dbReference type="Gene3D" id="3.30.9.10">
    <property type="entry name" value="D-Amino Acid Oxidase, subunit A, domain 2"/>
    <property type="match status" value="1"/>
</dbReference>
<dbReference type="InterPro" id="IPR036188">
    <property type="entry name" value="FAD/NAD-bd_sf"/>
</dbReference>
<dbReference type="Gene3D" id="3.30.9.20">
    <property type="match status" value="1"/>
</dbReference>
<evidence type="ECO:0000256" key="1">
    <source>
        <dbReference type="ARBA" id="ARBA00023002"/>
    </source>
</evidence>
<dbReference type="Proteomes" id="UP001499942">
    <property type="component" value="Unassembled WGS sequence"/>
</dbReference>
<feature type="domain" description="FAD-binding" evidence="3">
    <location>
        <begin position="170"/>
        <end position="357"/>
    </location>
</feature>
<dbReference type="InterPro" id="IPR050631">
    <property type="entry name" value="PheA/TfdB_FAD_monoxygenase"/>
</dbReference>
<accession>A0ABP5ZU89</accession>
<dbReference type="GO" id="GO:0004497">
    <property type="term" value="F:monooxygenase activity"/>
    <property type="evidence" value="ECO:0007669"/>
    <property type="project" value="UniProtKB-KW"/>
</dbReference>
<dbReference type="InterPro" id="IPR002938">
    <property type="entry name" value="FAD-bd"/>
</dbReference>
<dbReference type="RefSeq" id="WP_344362330.1">
    <property type="nucleotide sequence ID" value="NZ_BAAASR010000018.1"/>
</dbReference>
<comment type="caution">
    <text evidence="4">The sequence shown here is derived from an EMBL/GenBank/DDBJ whole genome shotgun (WGS) entry which is preliminary data.</text>
</comment>
<name>A0ABP5ZU89_9ACTN</name>
<keyword evidence="5" id="KW-1185">Reference proteome</keyword>
<protein>
    <submittedName>
        <fullName evidence="4">FAD-dependent monooxygenase</fullName>
    </submittedName>
</protein>
<proteinExistence type="predicted"/>
<dbReference type="Pfam" id="PF01494">
    <property type="entry name" value="FAD_binding_3"/>
    <property type="match status" value="1"/>
</dbReference>
<organism evidence="4 5">
    <name type="scientific">Streptomyces gobitricini</name>
    <dbReference type="NCBI Taxonomy" id="68211"/>
    <lineage>
        <taxon>Bacteria</taxon>
        <taxon>Bacillati</taxon>
        <taxon>Actinomycetota</taxon>
        <taxon>Actinomycetes</taxon>
        <taxon>Kitasatosporales</taxon>
        <taxon>Streptomycetaceae</taxon>
        <taxon>Streptomyces</taxon>
    </lineage>
</organism>
<dbReference type="PANTHER" id="PTHR43476:SF4">
    <property type="entry name" value="BLR0106 PROTEIN"/>
    <property type="match status" value="1"/>
</dbReference>
<keyword evidence="2" id="KW-0520">NAD</keyword>
<dbReference type="EMBL" id="BAAASR010000018">
    <property type="protein sequence ID" value="GAA2500799.1"/>
    <property type="molecule type" value="Genomic_DNA"/>
</dbReference>
<gene>
    <name evidence="4" type="ORF">GCM10010393_36560</name>
</gene>
<dbReference type="Gene3D" id="3.50.50.60">
    <property type="entry name" value="FAD/NAD(P)-binding domain"/>
    <property type="match status" value="2"/>
</dbReference>
<dbReference type="PANTHER" id="PTHR43476">
    <property type="entry name" value="3-(3-HYDROXY-PHENYL)PROPIONATE/3-HYDROXYCINNAMIC ACID HYDROXYLASE"/>
    <property type="match status" value="1"/>
</dbReference>
<evidence type="ECO:0000256" key="2">
    <source>
        <dbReference type="ARBA" id="ARBA00023027"/>
    </source>
</evidence>
<evidence type="ECO:0000313" key="5">
    <source>
        <dbReference type="Proteomes" id="UP001499942"/>
    </source>
</evidence>
<keyword evidence="4" id="KW-0503">Monooxygenase</keyword>
<evidence type="ECO:0000313" key="4">
    <source>
        <dbReference type="EMBL" id="GAA2500799.1"/>
    </source>
</evidence>
<evidence type="ECO:0000259" key="3">
    <source>
        <dbReference type="Pfam" id="PF01494"/>
    </source>
</evidence>
<dbReference type="PRINTS" id="PR00420">
    <property type="entry name" value="RNGMNOXGNASE"/>
</dbReference>
<sequence length="440" mass="48149">MKIACVGGGPAGLYFSILMKLRDPSHDITVYERDPAGSTYGWGVTYWAGLLDALRRHDPVSADAIADTSVRWSDGVAYVRDRSTVHHGDQGFGIGRHAMLDILARRAESLGVRLEFGHPVSDATGVTHPTGSTGLTDTVDPTGADPAFPGPSFPRPALPGPSAAEPFRAADLVVAGDGANSRLRARHAAHFGTRVTTGRNRYIWLGTTKVFDAFTFAFVETAHGWIWCYGYRYGENRSTCVVECSPATWTGLGLDRASHADSLALLRRLFAEPLDGHPLIGHPNPDGGARWLNFRTVTNRTWSRGNLVLLGDAAHTTHYSIGAGTTLALEDAIALADALHGTPHLRPALARYERERRTALVPAQSAARYSARWYENLPRYMSLEPPRMFALLGQRHSPLLPYVPPQLYYRIDRAAGRVEALRTLKRRLGPALARALHGRR</sequence>
<keyword evidence="1" id="KW-0560">Oxidoreductase</keyword>
<dbReference type="SUPFAM" id="SSF51905">
    <property type="entry name" value="FAD/NAD(P)-binding domain"/>
    <property type="match status" value="1"/>
</dbReference>